<reference evidence="2 3" key="1">
    <citation type="submission" date="2013-09" db="EMBL/GenBank/DDBJ databases">
        <title>Corchorus capsularis genome sequencing.</title>
        <authorList>
            <person name="Alam M."/>
            <person name="Haque M.S."/>
            <person name="Islam M.S."/>
            <person name="Emdad E.M."/>
            <person name="Islam M.M."/>
            <person name="Ahmed B."/>
            <person name="Halim A."/>
            <person name="Hossen Q.M.M."/>
            <person name="Hossain M.Z."/>
            <person name="Ahmed R."/>
            <person name="Khan M.M."/>
            <person name="Islam R."/>
            <person name="Rashid M.M."/>
            <person name="Khan S.A."/>
            <person name="Rahman M.S."/>
            <person name="Alam M."/>
        </authorList>
    </citation>
    <scope>NUCLEOTIDE SEQUENCE [LARGE SCALE GENOMIC DNA]</scope>
    <source>
        <strain evidence="3">cv. CVL-1</strain>
        <tissue evidence="2">Whole seedling</tissue>
    </source>
</reference>
<comment type="caution">
    <text evidence="2">The sequence shown here is derived from an EMBL/GenBank/DDBJ whole genome shotgun (WGS) entry which is preliminary data.</text>
</comment>
<sequence>EVGDPKRLISRPKNSKESRALISQRPRSQQEAKI</sequence>
<dbReference type="EMBL" id="AWWV01006783">
    <property type="protein sequence ID" value="OMO99803.1"/>
    <property type="molecule type" value="Genomic_DNA"/>
</dbReference>
<feature type="region of interest" description="Disordered" evidence="1">
    <location>
        <begin position="1"/>
        <end position="34"/>
    </location>
</feature>
<feature type="non-terminal residue" evidence="2">
    <location>
        <position position="1"/>
    </location>
</feature>
<dbReference type="Proteomes" id="UP000188268">
    <property type="component" value="Unassembled WGS sequence"/>
</dbReference>
<proteinExistence type="predicted"/>
<organism evidence="2 3">
    <name type="scientific">Corchorus capsularis</name>
    <name type="common">Jute</name>
    <dbReference type="NCBI Taxonomy" id="210143"/>
    <lineage>
        <taxon>Eukaryota</taxon>
        <taxon>Viridiplantae</taxon>
        <taxon>Streptophyta</taxon>
        <taxon>Embryophyta</taxon>
        <taxon>Tracheophyta</taxon>
        <taxon>Spermatophyta</taxon>
        <taxon>Magnoliopsida</taxon>
        <taxon>eudicotyledons</taxon>
        <taxon>Gunneridae</taxon>
        <taxon>Pentapetalae</taxon>
        <taxon>rosids</taxon>
        <taxon>malvids</taxon>
        <taxon>Malvales</taxon>
        <taxon>Malvaceae</taxon>
        <taxon>Grewioideae</taxon>
        <taxon>Apeibeae</taxon>
        <taxon>Corchorus</taxon>
    </lineage>
</organism>
<accession>A0A1R3JY95</accession>
<dbReference type="Gramene" id="OMO99803">
    <property type="protein sequence ID" value="OMO99803"/>
    <property type="gene ID" value="CCACVL1_03627"/>
</dbReference>
<gene>
    <name evidence="2" type="ORF">CCACVL1_03627</name>
</gene>
<name>A0A1R3JY95_COCAP</name>
<evidence type="ECO:0000313" key="3">
    <source>
        <dbReference type="Proteomes" id="UP000188268"/>
    </source>
</evidence>
<protein>
    <submittedName>
        <fullName evidence="2">Uncharacterized protein</fullName>
    </submittedName>
</protein>
<evidence type="ECO:0000256" key="1">
    <source>
        <dbReference type="SAM" id="MobiDB-lite"/>
    </source>
</evidence>
<keyword evidence="3" id="KW-1185">Reference proteome</keyword>
<evidence type="ECO:0000313" key="2">
    <source>
        <dbReference type="EMBL" id="OMO99803.1"/>
    </source>
</evidence>
<dbReference type="AlphaFoldDB" id="A0A1R3JY95"/>